<protein>
    <recommendedName>
        <fullName evidence="7">GNAT family N-acetyltransferase</fullName>
    </recommendedName>
</protein>
<gene>
    <name evidence="3" type="ORF">OS125_07950</name>
    <name evidence="4" type="ORF">OS129_05850</name>
</gene>
<dbReference type="GO" id="GO:0016747">
    <property type="term" value="F:acyltransferase activity, transferring groups other than amino-acyl groups"/>
    <property type="evidence" value="ECO:0007669"/>
    <property type="project" value="InterPro"/>
</dbReference>
<dbReference type="EMBL" id="JAPMKV010000004">
    <property type="protein sequence ID" value="MCX7445177.1"/>
    <property type="molecule type" value="Genomic_DNA"/>
</dbReference>
<dbReference type="GO" id="GO:0016020">
    <property type="term" value="C:membrane"/>
    <property type="evidence" value="ECO:0007669"/>
    <property type="project" value="InterPro"/>
</dbReference>
<feature type="domain" description="N-acetyltransferase" evidence="2">
    <location>
        <begin position="125"/>
        <end position="267"/>
    </location>
</feature>
<dbReference type="RefSeq" id="WP_200252624.1">
    <property type="nucleotide sequence ID" value="NZ_JAENIQ020000001.1"/>
</dbReference>
<comment type="caution">
    <text evidence="4">The sequence shown here is derived from an EMBL/GenBank/DDBJ whole genome shotgun (WGS) entry which is preliminary data.</text>
</comment>
<dbReference type="SUPFAM" id="SSF55729">
    <property type="entry name" value="Acyl-CoA N-acyltransferases (Nat)"/>
    <property type="match status" value="1"/>
</dbReference>
<dbReference type="PROSITE" id="PS50287">
    <property type="entry name" value="SRCR_2"/>
    <property type="match status" value="1"/>
</dbReference>
<dbReference type="Proteomes" id="UP001071478">
    <property type="component" value="Unassembled WGS sequence"/>
</dbReference>
<dbReference type="Gene3D" id="3.40.630.30">
    <property type="match status" value="1"/>
</dbReference>
<dbReference type="PROSITE" id="PS51186">
    <property type="entry name" value="GNAT"/>
    <property type="match status" value="1"/>
</dbReference>
<evidence type="ECO:0000313" key="3">
    <source>
        <dbReference type="EMBL" id="MCX7445177.1"/>
    </source>
</evidence>
<sequence length="267" mass="29551">MTRDEMLELYDNQLRTEAEVADAPEVTRIGPLWVATYVHRHAFITYRSIPPEVDLPALIELVREHFTADGRVDSVEWKTREHDDLEGLENLLTSGGFQKKEPETVMAGPADAVIEAAGPLPDGYSLVRAGSPTDIQGAESLVQRVFDAPVEEAQRLTDQLVSRSASDPDSFELWVVREPGGGTVCTGRTEFVAGTEFAGLWGGACDEGHRGRGLYRALTAARASSAQRRGYRYLQADCTEDSRPILERAGLMKITTTTPFVWERNRD</sequence>
<evidence type="ECO:0000259" key="1">
    <source>
        <dbReference type="PROSITE" id="PS50287"/>
    </source>
</evidence>
<dbReference type="InterPro" id="IPR000182">
    <property type="entry name" value="GNAT_dom"/>
</dbReference>
<evidence type="ECO:0000313" key="4">
    <source>
        <dbReference type="EMBL" id="MCX7468398.1"/>
    </source>
</evidence>
<keyword evidence="6" id="KW-1185">Reference proteome</keyword>
<evidence type="ECO:0008006" key="7">
    <source>
        <dbReference type="Google" id="ProtNLM"/>
    </source>
</evidence>
<reference evidence="4" key="1">
    <citation type="submission" date="2022-11" db="EMBL/GenBank/DDBJ databases">
        <title>Corynebacterium sp. isolated from Penguins.</title>
        <authorList>
            <person name="Sedlar K."/>
            <person name="Svec P."/>
        </authorList>
    </citation>
    <scope>NUCLEOTIDE SEQUENCE</scope>
    <source>
        <strain evidence="3">P7003</strain>
        <strain evidence="4">P7374</strain>
    </source>
</reference>
<organism evidence="4 5">
    <name type="scientific">Corynebacterium pygosceleis</name>
    <dbReference type="NCBI Taxonomy" id="2800406"/>
    <lineage>
        <taxon>Bacteria</taxon>
        <taxon>Bacillati</taxon>
        <taxon>Actinomycetota</taxon>
        <taxon>Actinomycetes</taxon>
        <taxon>Mycobacteriales</taxon>
        <taxon>Corynebacteriaceae</taxon>
        <taxon>Corynebacterium</taxon>
    </lineage>
</organism>
<dbReference type="AlphaFoldDB" id="A0A9Q4CA30"/>
<accession>A0A9Q4CA30</accession>
<proteinExistence type="predicted"/>
<evidence type="ECO:0000259" key="2">
    <source>
        <dbReference type="PROSITE" id="PS51186"/>
    </source>
</evidence>
<dbReference type="Proteomes" id="UP001081709">
    <property type="component" value="Unassembled WGS sequence"/>
</dbReference>
<dbReference type="InterPro" id="IPR016181">
    <property type="entry name" value="Acyl_CoA_acyltransferase"/>
</dbReference>
<evidence type="ECO:0000313" key="6">
    <source>
        <dbReference type="Proteomes" id="UP001081709"/>
    </source>
</evidence>
<feature type="domain" description="SRCR" evidence="1">
    <location>
        <begin position="176"/>
        <end position="207"/>
    </location>
</feature>
<evidence type="ECO:0000313" key="5">
    <source>
        <dbReference type="Proteomes" id="UP001071478"/>
    </source>
</evidence>
<dbReference type="EMBL" id="JAPMKU010000002">
    <property type="protein sequence ID" value="MCX7468398.1"/>
    <property type="molecule type" value="Genomic_DNA"/>
</dbReference>
<name>A0A9Q4CA30_9CORY</name>
<dbReference type="InterPro" id="IPR001190">
    <property type="entry name" value="SRCR"/>
</dbReference>